<name>A0ABW2PVL6_9BACL</name>
<dbReference type="RefSeq" id="WP_380965935.1">
    <property type="nucleotide sequence ID" value="NZ_JBHTCO010000013.1"/>
</dbReference>
<dbReference type="Proteomes" id="UP001596505">
    <property type="component" value="Unassembled WGS sequence"/>
</dbReference>
<dbReference type="EMBL" id="JBHTCO010000013">
    <property type="protein sequence ID" value="MFC7393437.1"/>
    <property type="molecule type" value="Genomic_DNA"/>
</dbReference>
<protein>
    <submittedName>
        <fullName evidence="1">Uncharacterized protein</fullName>
    </submittedName>
</protein>
<keyword evidence="2" id="KW-1185">Reference proteome</keyword>
<sequence>MSEIANLTNEQLNKITHMENELGVILVAYEDDKHSNKEDEYKNSLNNNGAGI</sequence>
<organism evidence="1 2">
    <name type="scientific">Scopulibacillus cellulosilyticus</name>
    <dbReference type="NCBI Taxonomy" id="2665665"/>
    <lineage>
        <taxon>Bacteria</taxon>
        <taxon>Bacillati</taxon>
        <taxon>Bacillota</taxon>
        <taxon>Bacilli</taxon>
        <taxon>Bacillales</taxon>
        <taxon>Sporolactobacillaceae</taxon>
        <taxon>Scopulibacillus</taxon>
    </lineage>
</organism>
<reference evidence="2" key="1">
    <citation type="journal article" date="2019" name="Int. J. Syst. Evol. Microbiol.">
        <title>The Global Catalogue of Microorganisms (GCM) 10K type strain sequencing project: providing services to taxonomists for standard genome sequencing and annotation.</title>
        <authorList>
            <consortium name="The Broad Institute Genomics Platform"/>
            <consortium name="The Broad Institute Genome Sequencing Center for Infectious Disease"/>
            <person name="Wu L."/>
            <person name="Ma J."/>
        </authorList>
    </citation>
    <scope>NUCLEOTIDE SEQUENCE [LARGE SCALE GENOMIC DNA]</scope>
    <source>
        <strain evidence="2">CGMCC 1.16305</strain>
    </source>
</reference>
<evidence type="ECO:0000313" key="1">
    <source>
        <dbReference type="EMBL" id="MFC7393437.1"/>
    </source>
</evidence>
<proteinExistence type="predicted"/>
<comment type="caution">
    <text evidence="1">The sequence shown here is derived from an EMBL/GenBank/DDBJ whole genome shotgun (WGS) entry which is preliminary data.</text>
</comment>
<evidence type="ECO:0000313" key="2">
    <source>
        <dbReference type="Proteomes" id="UP001596505"/>
    </source>
</evidence>
<gene>
    <name evidence="1" type="ORF">ACFQRG_10765</name>
</gene>
<accession>A0ABW2PVL6</accession>